<dbReference type="AlphaFoldDB" id="A0A7W8AMN4"/>
<dbReference type="EMBL" id="JACHIL010000004">
    <property type="protein sequence ID" value="MBB5091943.1"/>
    <property type="molecule type" value="Genomic_DNA"/>
</dbReference>
<accession>A0A7W8AMN4</accession>
<keyword evidence="2" id="KW-1185">Reference proteome</keyword>
<organism evidence="1 2">
    <name type="scientific">Pseudochrobactrum saccharolyticum</name>
    <dbReference type="NCBI Taxonomy" id="354352"/>
    <lineage>
        <taxon>Bacteria</taxon>
        <taxon>Pseudomonadati</taxon>
        <taxon>Pseudomonadota</taxon>
        <taxon>Alphaproteobacteria</taxon>
        <taxon>Hyphomicrobiales</taxon>
        <taxon>Brucellaceae</taxon>
        <taxon>Pseudochrobactrum</taxon>
    </lineage>
</organism>
<comment type="caution">
    <text evidence="1">The sequence shown here is derived from an EMBL/GenBank/DDBJ whole genome shotgun (WGS) entry which is preliminary data.</text>
</comment>
<proteinExistence type="predicted"/>
<dbReference type="RefSeq" id="WP_151159841.1">
    <property type="nucleotide sequence ID" value="NZ_JACHIL010000004.1"/>
</dbReference>
<sequence length="141" mass="14982">MYRLLAFILAVGVLTGLVFSGGFLTHDKTAQKQPDSVAAVIAHSEQELQSKADQELAEIDAKAAQNSVAGPAVLLPELKKPLTEEDVRVAVQKAGDDAEKTALSVGQTADQAAAAKKTAEDFVRVRMESQMRAEQSSAKSM</sequence>
<gene>
    <name evidence="1" type="ORF">HNQ68_002488</name>
</gene>
<dbReference type="Proteomes" id="UP000531231">
    <property type="component" value="Unassembled WGS sequence"/>
</dbReference>
<reference evidence="1 2" key="1">
    <citation type="submission" date="2020-08" db="EMBL/GenBank/DDBJ databases">
        <title>Genomic Encyclopedia of Type Strains, Phase IV (KMG-IV): sequencing the most valuable type-strain genomes for metagenomic binning, comparative biology and taxonomic classification.</title>
        <authorList>
            <person name="Goeker M."/>
        </authorList>
    </citation>
    <scope>NUCLEOTIDE SEQUENCE [LARGE SCALE GENOMIC DNA]</scope>
    <source>
        <strain evidence="1 2">DSM 25620</strain>
    </source>
</reference>
<evidence type="ECO:0000313" key="2">
    <source>
        <dbReference type="Proteomes" id="UP000531231"/>
    </source>
</evidence>
<protein>
    <submittedName>
        <fullName evidence="1">Uncharacterized protein</fullName>
    </submittedName>
</protein>
<evidence type="ECO:0000313" key="1">
    <source>
        <dbReference type="EMBL" id="MBB5091943.1"/>
    </source>
</evidence>
<name>A0A7W8AMN4_9HYPH</name>